<organism evidence="1 2">
    <name type="scientific">Cyclotella cryptica</name>
    <dbReference type="NCBI Taxonomy" id="29204"/>
    <lineage>
        <taxon>Eukaryota</taxon>
        <taxon>Sar</taxon>
        <taxon>Stramenopiles</taxon>
        <taxon>Ochrophyta</taxon>
        <taxon>Bacillariophyta</taxon>
        <taxon>Coscinodiscophyceae</taxon>
        <taxon>Thalassiosirophycidae</taxon>
        <taxon>Stephanodiscales</taxon>
        <taxon>Stephanodiscaceae</taxon>
        <taxon>Cyclotella</taxon>
    </lineage>
</organism>
<dbReference type="AlphaFoldDB" id="A0ABD3PT52"/>
<dbReference type="EMBL" id="JABMIG020000121">
    <property type="protein sequence ID" value="KAL3790879.1"/>
    <property type="molecule type" value="Genomic_DNA"/>
</dbReference>
<dbReference type="Proteomes" id="UP001516023">
    <property type="component" value="Unassembled WGS sequence"/>
</dbReference>
<proteinExistence type="predicted"/>
<accession>A0ABD3PT52</accession>
<evidence type="ECO:0000313" key="1">
    <source>
        <dbReference type="EMBL" id="KAL3790879.1"/>
    </source>
</evidence>
<sequence length="205" mass="24379">MNHQNDDNSKGLSCQNVTCLSKSLPNPESKSSLFSDTEDDRRGFDWHFVDPIGSREYRFKKKFQKFHVGSFQCEVVLIDNKTDHPKNRRIYCNDNDMEWLSLEEIKQIDAYHDKISVRQLENVYQLSFLPLLKASMVEEARLPREDKFNPKLAPTRMQGSPYYMRHSKSDWTLGKNHHIVSIPDHWFHPTERETEDIFYRLRDGR</sequence>
<reference evidence="1 2" key="1">
    <citation type="journal article" date="2020" name="G3 (Bethesda)">
        <title>Improved Reference Genome for Cyclotella cryptica CCMP332, a Model for Cell Wall Morphogenesis, Salinity Adaptation, and Lipid Production in Diatoms (Bacillariophyta).</title>
        <authorList>
            <person name="Roberts W.R."/>
            <person name="Downey K.M."/>
            <person name="Ruck E.C."/>
            <person name="Traller J.C."/>
            <person name="Alverson A.J."/>
        </authorList>
    </citation>
    <scope>NUCLEOTIDE SEQUENCE [LARGE SCALE GENOMIC DNA]</scope>
    <source>
        <strain evidence="1 2">CCMP332</strain>
    </source>
</reference>
<protein>
    <submittedName>
        <fullName evidence="1">Uncharacterized protein</fullName>
    </submittedName>
</protein>
<gene>
    <name evidence="1" type="ORF">HJC23_004509</name>
</gene>
<evidence type="ECO:0000313" key="2">
    <source>
        <dbReference type="Proteomes" id="UP001516023"/>
    </source>
</evidence>
<comment type="caution">
    <text evidence="1">The sequence shown here is derived from an EMBL/GenBank/DDBJ whole genome shotgun (WGS) entry which is preliminary data.</text>
</comment>
<name>A0ABD3PT52_9STRA</name>
<keyword evidence="2" id="KW-1185">Reference proteome</keyword>